<gene>
    <name evidence="2" type="ORF">R1sor_015351</name>
</gene>
<name>A0ABD3HC02_9MARC</name>
<feature type="region of interest" description="Disordered" evidence="1">
    <location>
        <begin position="1"/>
        <end position="23"/>
    </location>
</feature>
<reference evidence="2 3" key="1">
    <citation type="submission" date="2024-09" db="EMBL/GenBank/DDBJ databases">
        <title>Chromosome-scale assembly of Riccia sorocarpa.</title>
        <authorList>
            <person name="Paukszto L."/>
        </authorList>
    </citation>
    <scope>NUCLEOTIDE SEQUENCE [LARGE SCALE GENOMIC DNA]</scope>
    <source>
        <strain evidence="2">LP-2024</strain>
        <tissue evidence="2">Aerial parts of the thallus</tissue>
    </source>
</reference>
<keyword evidence="3" id="KW-1185">Reference proteome</keyword>
<dbReference type="AlphaFoldDB" id="A0ABD3HC02"/>
<dbReference type="Proteomes" id="UP001633002">
    <property type="component" value="Unassembled WGS sequence"/>
</dbReference>
<comment type="caution">
    <text evidence="2">The sequence shown here is derived from an EMBL/GenBank/DDBJ whole genome shotgun (WGS) entry which is preliminary data.</text>
</comment>
<organism evidence="2 3">
    <name type="scientific">Riccia sorocarpa</name>
    <dbReference type="NCBI Taxonomy" id="122646"/>
    <lineage>
        <taxon>Eukaryota</taxon>
        <taxon>Viridiplantae</taxon>
        <taxon>Streptophyta</taxon>
        <taxon>Embryophyta</taxon>
        <taxon>Marchantiophyta</taxon>
        <taxon>Marchantiopsida</taxon>
        <taxon>Marchantiidae</taxon>
        <taxon>Marchantiales</taxon>
        <taxon>Ricciaceae</taxon>
        <taxon>Riccia</taxon>
    </lineage>
</organism>
<protein>
    <submittedName>
        <fullName evidence="2">Uncharacterized protein</fullName>
    </submittedName>
</protein>
<evidence type="ECO:0000313" key="3">
    <source>
        <dbReference type="Proteomes" id="UP001633002"/>
    </source>
</evidence>
<proteinExistence type="predicted"/>
<accession>A0ABD3HC02</accession>
<evidence type="ECO:0000256" key="1">
    <source>
        <dbReference type="SAM" id="MobiDB-lite"/>
    </source>
</evidence>
<sequence>MDNVQDEGEAIGDSHTGRRPQLQAKRCQAKMRLVAESHLKISDQWKDQSTEKKQECITEVRSFYKGVDLIPDSFFRDKFSAWGKNMRQYMNKNIRSVFVGKKSVDDLKKICSEELQQELTKISQSDSMEKIREA</sequence>
<dbReference type="EMBL" id="JBJQOH010000004">
    <property type="protein sequence ID" value="KAL3689042.1"/>
    <property type="molecule type" value="Genomic_DNA"/>
</dbReference>
<feature type="compositionally biased region" description="Acidic residues" evidence="1">
    <location>
        <begin position="1"/>
        <end position="10"/>
    </location>
</feature>
<evidence type="ECO:0000313" key="2">
    <source>
        <dbReference type="EMBL" id="KAL3689042.1"/>
    </source>
</evidence>